<proteinExistence type="predicted"/>
<dbReference type="AlphaFoldDB" id="A0AAD7S1E4"/>
<evidence type="ECO:0000256" key="1">
    <source>
        <dbReference type="SAM" id="MobiDB-lite"/>
    </source>
</evidence>
<name>A0AAD7S1E4_9TELE</name>
<comment type="caution">
    <text evidence="2">The sequence shown here is derived from an EMBL/GenBank/DDBJ whole genome shotgun (WGS) entry which is preliminary data.</text>
</comment>
<keyword evidence="3" id="KW-1185">Reference proteome</keyword>
<feature type="compositionally biased region" description="Gly residues" evidence="1">
    <location>
        <begin position="31"/>
        <end position="49"/>
    </location>
</feature>
<dbReference type="EMBL" id="JAINUG010000129">
    <property type="protein sequence ID" value="KAJ8394195.1"/>
    <property type="molecule type" value="Genomic_DNA"/>
</dbReference>
<feature type="region of interest" description="Disordered" evidence="1">
    <location>
        <begin position="1"/>
        <end position="49"/>
    </location>
</feature>
<reference evidence="2" key="1">
    <citation type="journal article" date="2023" name="Science">
        <title>Genome structures resolve the early diversification of teleost fishes.</title>
        <authorList>
            <person name="Parey E."/>
            <person name="Louis A."/>
            <person name="Montfort J."/>
            <person name="Bouchez O."/>
            <person name="Roques C."/>
            <person name="Iampietro C."/>
            <person name="Lluch J."/>
            <person name="Castinel A."/>
            <person name="Donnadieu C."/>
            <person name="Desvignes T."/>
            <person name="Floi Bucao C."/>
            <person name="Jouanno E."/>
            <person name="Wen M."/>
            <person name="Mejri S."/>
            <person name="Dirks R."/>
            <person name="Jansen H."/>
            <person name="Henkel C."/>
            <person name="Chen W.J."/>
            <person name="Zahm M."/>
            <person name="Cabau C."/>
            <person name="Klopp C."/>
            <person name="Thompson A.W."/>
            <person name="Robinson-Rechavi M."/>
            <person name="Braasch I."/>
            <person name="Lecointre G."/>
            <person name="Bobe J."/>
            <person name="Postlethwait J.H."/>
            <person name="Berthelot C."/>
            <person name="Roest Crollius H."/>
            <person name="Guiguen Y."/>
        </authorList>
    </citation>
    <scope>NUCLEOTIDE SEQUENCE</scope>
    <source>
        <strain evidence="2">NC1722</strain>
    </source>
</reference>
<evidence type="ECO:0000313" key="3">
    <source>
        <dbReference type="Proteomes" id="UP001221898"/>
    </source>
</evidence>
<organism evidence="2 3">
    <name type="scientific">Aldrovandia affinis</name>
    <dbReference type="NCBI Taxonomy" id="143900"/>
    <lineage>
        <taxon>Eukaryota</taxon>
        <taxon>Metazoa</taxon>
        <taxon>Chordata</taxon>
        <taxon>Craniata</taxon>
        <taxon>Vertebrata</taxon>
        <taxon>Euteleostomi</taxon>
        <taxon>Actinopterygii</taxon>
        <taxon>Neopterygii</taxon>
        <taxon>Teleostei</taxon>
        <taxon>Notacanthiformes</taxon>
        <taxon>Halosauridae</taxon>
        <taxon>Aldrovandia</taxon>
    </lineage>
</organism>
<accession>A0AAD7S1E4</accession>
<evidence type="ECO:0000313" key="2">
    <source>
        <dbReference type="EMBL" id="KAJ8394195.1"/>
    </source>
</evidence>
<gene>
    <name evidence="2" type="ORF">AAFF_G00050000</name>
</gene>
<feature type="compositionally biased region" description="Gly residues" evidence="1">
    <location>
        <begin position="1"/>
        <end position="13"/>
    </location>
</feature>
<protein>
    <submittedName>
        <fullName evidence="2">Uncharacterized protein</fullName>
    </submittedName>
</protein>
<sequence length="89" mass="9010">MAAGSGTGFGGLGRQRVDPGQLQSEPRVGGPSLGQGAAGSGPRDNGGGIIRFLIQTDSQLNSAFWRLAPNSSLAPADAAHLSLPARRND</sequence>
<dbReference type="Proteomes" id="UP001221898">
    <property type="component" value="Unassembled WGS sequence"/>
</dbReference>